<evidence type="ECO:0000259" key="3">
    <source>
        <dbReference type="Pfam" id="PF00685"/>
    </source>
</evidence>
<proteinExistence type="inferred from homology"/>
<dbReference type="Proteomes" id="UP001152799">
    <property type="component" value="Chromosome 1"/>
</dbReference>
<feature type="domain" description="Sulfotransferase" evidence="3">
    <location>
        <begin position="54"/>
        <end position="347"/>
    </location>
</feature>
<gene>
    <name evidence="4" type="ORF">CEUTPL_LOCUS415</name>
</gene>
<dbReference type="SUPFAM" id="SSF52540">
    <property type="entry name" value="P-loop containing nucleoside triphosphate hydrolases"/>
    <property type="match status" value="1"/>
</dbReference>
<keyword evidence="2" id="KW-0808">Transferase</keyword>
<evidence type="ECO:0000256" key="2">
    <source>
        <dbReference type="ARBA" id="ARBA00022679"/>
    </source>
</evidence>
<accession>A0A9N9M9J1</accession>
<evidence type="ECO:0000256" key="1">
    <source>
        <dbReference type="ARBA" id="ARBA00005771"/>
    </source>
</evidence>
<dbReference type="GO" id="GO:0008146">
    <property type="term" value="F:sulfotransferase activity"/>
    <property type="evidence" value="ECO:0007669"/>
    <property type="project" value="InterPro"/>
</dbReference>
<dbReference type="InterPro" id="IPR027417">
    <property type="entry name" value="P-loop_NTPase"/>
</dbReference>
<dbReference type="Gene3D" id="3.40.50.300">
    <property type="entry name" value="P-loop containing nucleotide triphosphate hydrolases"/>
    <property type="match status" value="1"/>
</dbReference>
<name>A0A9N9M9J1_9CUCU</name>
<dbReference type="PANTHER" id="PTHR11783">
    <property type="entry name" value="SULFOTRANSFERASE SULT"/>
    <property type="match status" value="1"/>
</dbReference>
<protein>
    <recommendedName>
        <fullName evidence="3">Sulfotransferase domain-containing protein</fullName>
    </recommendedName>
</protein>
<evidence type="ECO:0000313" key="5">
    <source>
        <dbReference type="Proteomes" id="UP001152799"/>
    </source>
</evidence>
<reference evidence="4" key="1">
    <citation type="submission" date="2022-01" db="EMBL/GenBank/DDBJ databases">
        <authorList>
            <person name="King R."/>
        </authorList>
    </citation>
    <scope>NUCLEOTIDE SEQUENCE</scope>
</reference>
<dbReference type="EMBL" id="OU892277">
    <property type="protein sequence ID" value="CAG9759670.1"/>
    <property type="molecule type" value="Genomic_DNA"/>
</dbReference>
<comment type="similarity">
    <text evidence="1">Belongs to the sulfotransferase 1 family.</text>
</comment>
<sequence>MSEGVFVLKGFDNNCGKNQDSNDDSNGTRLGKCLLPPYFDNFHQKILDASVREDDIWLVSFPRTGSTWCQEMIWLIRNNLDFETAQTTIQQLRAPLIESSIVLFEYIDSIPIKDDMTIPRFSRMNLPLDLLPSPLQKEKSKLASLFTDSVSFVEDLPSPRCVKSHLPLELLPEEILKKKPKMIYTMRNPKDLCISYYFHCQMIHKIYVEFDIFCDWFLNGLLPIGSIFDHYFSFWNKRDDLNILIINYEDMKIDTKETVKRIASFMERSLSDEDVDNICEFLSFQNMRDNKACNLQILVDNRQGNDFYNKSGIHFIRKGIVGDYINYMSPEMIEKFDKWIEKNTRGTDLKF</sequence>
<dbReference type="Pfam" id="PF00685">
    <property type="entry name" value="Sulfotransfer_1"/>
    <property type="match status" value="1"/>
</dbReference>
<keyword evidence="5" id="KW-1185">Reference proteome</keyword>
<dbReference type="AlphaFoldDB" id="A0A9N9M9J1"/>
<evidence type="ECO:0000313" key="4">
    <source>
        <dbReference type="EMBL" id="CAG9759670.1"/>
    </source>
</evidence>
<dbReference type="InterPro" id="IPR000863">
    <property type="entry name" value="Sulfotransferase_dom"/>
</dbReference>
<dbReference type="OrthoDB" id="205623at2759"/>
<organism evidence="4 5">
    <name type="scientific">Ceutorhynchus assimilis</name>
    <name type="common">cabbage seed weevil</name>
    <dbReference type="NCBI Taxonomy" id="467358"/>
    <lineage>
        <taxon>Eukaryota</taxon>
        <taxon>Metazoa</taxon>
        <taxon>Ecdysozoa</taxon>
        <taxon>Arthropoda</taxon>
        <taxon>Hexapoda</taxon>
        <taxon>Insecta</taxon>
        <taxon>Pterygota</taxon>
        <taxon>Neoptera</taxon>
        <taxon>Endopterygota</taxon>
        <taxon>Coleoptera</taxon>
        <taxon>Polyphaga</taxon>
        <taxon>Cucujiformia</taxon>
        <taxon>Curculionidae</taxon>
        <taxon>Ceutorhynchinae</taxon>
        <taxon>Ceutorhynchus</taxon>
    </lineage>
</organism>